<dbReference type="AlphaFoldDB" id="A0A3A8EHU6"/>
<gene>
    <name evidence="1" type="ORF">D7V32_02710</name>
</gene>
<reference evidence="1 2" key="1">
    <citation type="submission" date="2018-09" db="EMBL/GenBank/DDBJ databases">
        <title>The draft genome of Acinetobacter spp. strains.</title>
        <authorList>
            <person name="Qin J."/>
            <person name="Feng Y."/>
            <person name="Zong Z."/>
        </authorList>
    </citation>
    <scope>NUCLEOTIDE SEQUENCE [LARGE SCALE GENOMIC DNA]</scope>
    <source>
        <strain evidence="1 2">WCHAc060012</strain>
    </source>
</reference>
<accession>A0A3A8EHU6</accession>
<keyword evidence="2" id="KW-1185">Reference proteome</keyword>
<comment type="caution">
    <text evidence="1">The sequence shown here is derived from an EMBL/GenBank/DDBJ whole genome shotgun (WGS) entry which is preliminary data.</text>
</comment>
<dbReference type="OrthoDB" id="6683226at2"/>
<proteinExistence type="predicted"/>
<name>A0A3A8EHU6_9GAMM</name>
<dbReference type="Proteomes" id="UP000282388">
    <property type="component" value="Unassembled WGS sequence"/>
</dbReference>
<evidence type="ECO:0000313" key="1">
    <source>
        <dbReference type="EMBL" id="RKG33729.1"/>
    </source>
</evidence>
<protein>
    <recommendedName>
        <fullName evidence="3">Phage tail protein</fullName>
    </recommendedName>
</protein>
<dbReference type="EMBL" id="RAXV01000003">
    <property type="protein sequence ID" value="RKG33729.1"/>
    <property type="molecule type" value="Genomic_DNA"/>
</dbReference>
<organism evidence="1 2">
    <name type="scientific">Acinetobacter tianfuensis</name>
    <dbReference type="NCBI Taxonomy" id="2419603"/>
    <lineage>
        <taxon>Bacteria</taxon>
        <taxon>Pseudomonadati</taxon>
        <taxon>Pseudomonadota</taxon>
        <taxon>Gammaproteobacteria</taxon>
        <taxon>Moraxellales</taxon>
        <taxon>Moraxellaceae</taxon>
        <taxon>Acinetobacter</taxon>
    </lineage>
</organism>
<sequence>MNKQRIKKDLQKDLHNEVYDQTEEGIYFPRHGIIATGEYFDRVNDGEWTRTKNLITKEGLLDVLNTYFIASKAKPAGFYLALFNGAAAPASNWKASNFATAANEITSLTEGYTSATRPAFTPIQANEDTYIENLASTARVVFATASQVNVTGTALLTNSARGGTSGVLISAAKYAAARTFQNEDTFDIGYRFALA</sequence>
<evidence type="ECO:0000313" key="2">
    <source>
        <dbReference type="Proteomes" id="UP000282388"/>
    </source>
</evidence>
<dbReference type="RefSeq" id="WP_120401387.1">
    <property type="nucleotide sequence ID" value="NZ_RAXV01000003.1"/>
</dbReference>
<evidence type="ECO:0008006" key="3">
    <source>
        <dbReference type="Google" id="ProtNLM"/>
    </source>
</evidence>